<dbReference type="PANTHER" id="PTHR43693:SF1">
    <property type="entry name" value="PROTEIN PHOSPHATASE CHEZ"/>
    <property type="match status" value="1"/>
</dbReference>
<keyword evidence="2" id="KW-0378">Hydrolase</keyword>
<keyword evidence="1" id="KW-0145">Chemotaxis</keyword>
<sequence>MEFNLNEIQLDALREIGNIGAGNAATALSQLINKKVDMSVPQVDILLFNDMLTRIGNEEDLVIAVLLKVFGDAPGNILFVMKPDSARIIADEMLEGFSEINEDLYYSVYQELGNILGNSYLNALSKFTGLNLIGSVPYVVEDMLAAILSTSFIDAEQYSDYVLAIDTKFTQDDKESGGYFFFIPKPGSLEAILSKLGL</sequence>
<dbReference type="OrthoDB" id="9812187at2"/>
<name>A0A1H5WL93_9CLOT</name>
<dbReference type="GO" id="GO:0006935">
    <property type="term" value="P:chemotaxis"/>
    <property type="evidence" value="ECO:0007669"/>
    <property type="project" value="UniProtKB-KW"/>
</dbReference>
<dbReference type="InterPro" id="IPR050992">
    <property type="entry name" value="CheZ_family_phosphatases"/>
</dbReference>
<evidence type="ECO:0000313" key="4">
    <source>
        <dbReference type="EMBL" id="SEG00046.1"/>
    </source>
</evidence>
<dbReference type="GO" id="GO:0016787">
    <property type="term" value="F:hydrolase activity"/>
    <property type="evidence" value="ECO:0007669"/>
    <property type="project" value="UniProtKB-KW"/>
</dbReference>
<protein>
    <submittedName>
        <fullName evidence="4">Chemotaxis protein CheC</fullName>
    </submittedName>
</protein>
<evidence type="ECO:0000313" key="5">
    <source>
        <dbReference type="Proteomes" id="UP000242850"/>
    </source>
</evidence>
<evidence type="ECO:0000256" key="1">
    <source>
        <dbReference type="ARBA" id="ARBA00022500"/>
    </source>
</evidence>
<dbReference type="PANTHER" id="PTHR43693">
    <property type="entry name" value="PROTEIN PHOSPHATASE CHEZ"/>
    <property type="match status" value="1"/>
</dbReference>
<dbReference type="RefSeq" id="WP_103896446.1">
    <property type="nucleotide sequence ID" value="NZ_FNUK01000020.1"/>
</dbReference>
<proteinExistence type="predicted"/>
<dbReference type="Proteomes" id="UP000242850">
    <property type="component" value="Unassembled WGS sequence"/>
</dbReference>
<dbReference type="Gene3D" id="3.40.1550.10">
    <property type="entry name" value="CheC-like"/>
    <property type="match status" value="1"/>
</dbReference>
<dbReference type="SUPFAM" id="SSF103039">
    <property type="entry name" value="CheC-like"/>
    <property type="match status" value="1"/>
</dbReference>
<dbReference type="CDD" id="cd17909">
    <property type="entry name" value="CheC_ClassI"/>
    <property type="match status" value="1"/>
</dbReference>
<dbReference type="InterPro" id="IPR007597">
    <property type="entry name" value="CheC"/>
</dbReference>
<evidence type="ECO:0000256" key="2">
    <source>
        <dbReference type="ARBA" id="ARBA00022801"/>
    </source>
</evidence>
<dbReference type="Pfam" id="PF04509">
    <property type="entry name" value="CheC"/>
    <property type="match status" value="1"/>
</dbReference>
<accession>A0A1H5WL93</accession>
<evidence type="ECO:0000259" key="3">
    <source>
        <dbReference type="Pfam" id="PF04509"/>
    </source>
</evidence>
<gene>
    <name evidence="4" type="ORF">SAMN05660865_01508</name>
</gene>
<reference evidence="5" key="1">
    <citation type="submission" date="2016-10" db="EMBL/GenBank/DDBJ databases">
        <authorList>
            <person name="Varghese N."/>
            <person name="Submissions S."/>
        </authorList>
    </citation>
    <scope>NUCLEOTIDE SEQUENCE [LARGE SCALE GENOMIC DNA]</scope>
    <source>
        <strain evidence="5">DSM 5463</strain>
    </source>
</reference>
<feature type="domain" description="CheC-like protein" evidence="3">
    <location>
        <begin position="8"/>
        <end position="43"/>
    </location>
</feature>
<dbReference type="InterPro" id="IPR028976">
    <property type="entry name" value="CheC-like_sf"/>
</dbReference>
<dbReference type="EMBL" id="FNUK01000020">
    <property type="protein sequence ID" value="SEG00046.1"/>
    <property type="molecule type" value="Genomic_DNA"/>
</dbReference>
<organism evidence="4 5">
    <name type="scientific">Caloramator fervidus</name>
    <dbReference type="NCBI Taxonomy" id="29344"/>
    <lineage>
        <taxon>Bacteria</taxon>
        <taxon>Bacillati</taxon>
        <taxon>Bacillota</taxon>
        <taxon>Clostridia</taxon>
        <taxon>Eubacteriales</taxon>
        <taxon>Clostridiaceae</taxon>
        <taxon>Caloramator</taxon>
    </lineage>
</organism>
<keyword evidence="5" id="KW-1185">Reference proteome</keyword>
<dbReference type="AlphaFoldDB" id="A0A1H5WL93"/>